<organism evidence="5 6">
    <name type="scientific">Winmispira thermophila (strain ATCC 700085 / DSM 6578 / Z-1203)</name>
    <name type="common">Spirochaeta thermophila</name>
    <dbReference type="NCBI Taxonomy" id="869211"/>
    <lineage>
        <taxon>Bacteria</taxon>
        <taxon>Pseudomonadati</taxon>
        <taxon>Spirochaetota</taxon>
        <taxon>Spirochaetia</taxon>
        <taxon>Winmispirales</taxon>
        <taxon>Winmispiraceae</taxon>
        <taxon>Winmispira</taxon>
    </lineage>
</organism>
<feature type="domain" description="Type I restriction modification DNA specificity" evidence="4">
    <location>
        <begin position="9"/>
        <end position="176"/>
    </location>
</feature>
<gene>
    <name evidence="5" type="ordered locus">Spith_1214</name>
</gene>
<dbReference type="CDD" id="cd17245">
    <property type="entry name" value="RMtype1_S_TteMORF1547P-TRD2-CR2_Aco12261I-TRD1-CR1_like"/>
    <property type="match status" value="1"/>
</dbReference>
<evidence type="ECO:0000313" key="6">
    <source>
        <dbReference type="Proteomes" id="UP000007254"/>
    </source>
</evidence>
<proteinExistence type="inferred from homology"/>
<dbReference type="PANTHER" id="PTHR30408">
    <property type="entry name" value="TYPE-1 RESTRICTION ENZYME ECOKI SPECIFICITY PROTEIN"/>
    <property type="match status" value="1"/>
</dbReference>
<dbReference type="KEGG" id="stq:Spith_1214"/>
<dbReference type="EMBL" id="CP002903">
    <property type="protein sequence ID" value="AEJ61482.1"/>
    <property type="molecule type" value="Genomic_DNA"/>
</dbReference>
<evidence type="ECO:0000259" key="4">
    <source>
        <dbReference type="Pfam" id="PF01420"/>
    </source>
</evidence>
<protein>
    <submittedName>
        <fullName evidence="5">Restriction modification system DNA specificity domain-containing protein</fullName>
    </submittedName>
</protein>
<dbReference type="HOGENOM" id="CLU_491670_0_0_12"/>
<dbReference type="RefSeq" id="WP_014624825.1">
    <property type="nucleotide sequence ID" value="NC_017583.1"/>
</dbReference>
<dbReference type="REBASE" id="38019">
    <property type="entry name" value="S.Sth6578I"/>
</dbReference>
<dbReference type="GO" id="GO:0009307">
    <property type="term" value="P:DNA restriction-modification system"/>
    <property type="evidence" value="ECO:0007669"/>
    <property type="project" value="UniProtKB-KW"/>
</dbReference>
<dbReference type="InterPro" id="IPR044946">
    <property type="entry name" value="Restrct_endonuc_typeI_TRD_sf"/>
</dbReference>
<keyword evidence="2" id="KW-0680">Restriction system</keyword>
<evidence type="ECO:0000256" key="2">
    <source>
        <dbReference type="ARBA" id="ARBA00022747"/>
    </source>
</evidence>
<sequence length="554" mass="61987">MNKQQNYLPKGWQWAKLGDGQIATVVMGQSPPGTTYNEQGQGLPFYQGKADFGDVSPTPRVWCSAPKKTAEPGDILLSVRAPVGPTNLASHRCCIGRGLAAIRGERNALTLYLYFWFKHIEPWLSEQGQGSTFKAIGKDILENIIVPLPPLPVQERIVEILQKADEIRRKRKEALELAEKILPALFLEMFGDPATNPKGWETEPIGSLVHFDTALIKPEPGKTYLYLAPEHIESNTGNYTGPHPTDGREIGSAKYSFTSDHVLYCKLRPYLNKVVLPHTSGICSTELVPLRPGPKLLREFLAIYLRLPFFVATAVQKSQGTKMPRFGPELMKQERIIVPPIPLQRSFCLQASQLMEASRKLKEGLSLSSSCFDGLLSRAFTGELTAEWEAANADWIAERQAFYERLPRLVVLALIAEKAKQTGRAAAVLVTALMKYVFLLQMEGNADRRRFYHFVPYHYGPFAKELYDDLATLQAEGLVRVENDAEEEKTKITLADPAKAEEALSALPDDLKEAAAGIIETYGDLDHNALLETVYEKYPSYARKSRLRKRGKRS</sequence>
<evidence type="ECO:0000313" key="5">
    <source>
        <dbReference type="EMBL" id="AEJ61482.1"/>
    </source>
</evidence>
<comment type="similarity">
    <text evidence="1">Belongs to the type-I restriction system S methylase family.</text>
</comment>
<evidence type="ECO:0000256" key="1">
    <source>
        <dbReference type="ARBA" id="ARBA00010923"/>
    </source>
</evidence>
<dbReference type="AlphaFoldDB" id="G0GES6"/>
<dbReference type="Gene3D" id="3.90.220.20">
    <property type="entry name" value="DNA methylase specificity domains"/>
    <property type="match status" value="2"/>
</dbReference>
<dbReference type="Pfam" id="PF01420">
    <property type="entry name" value="Methylase_S"/>
    <property type="match status" value="1"/>
</dbReference>
<dbReference type="Proteomes" id="UP000007254">
    <property type="component" value="Chromosome"/>
</dbReference>
<dbReference type="InterPro" id="IPR000055">
    <property type="entry name" value="Restrct_endonuc_typeI_TRD"/>
</dbReference>
<reference evidence="5 6" key="1">
    <citation type="submission" date="2011-06" db="EMBL/GenBank/DDBJ databases">
        <title>The complete genome of Spirochaeta thermophila DSM 6578.</title>
        <authorList>
            <consortium name="US DOE Joint Genome Institute (JGI-PGF)"/>
            <person name="Lucas S."/>
            <person name="Lapidus A."/>
            <person name="Bruce D."/>
            <person name="Goodwin L."/>
            <person name="Pitluck S."/>
            <person name="Peters L."/>
            <person name="Kyrpides N."/>
            <person name="Mavromatis K."/>
            <person name="Ivanova N."/>
            <person name="Mikailova N."/>
            <person name="Pagani I."/>
            <person name="Chertkov O."/>
            <person name="Detter J.C."/>
            <person name="Tapia R."/>
            <person name="Han C."/>
            <person name="Land M."/>
            <person name="Hauser L."/>
            <person name="Markowitz V."/>
            <person name="Cheng J.-F."/>
            <person name="Hugenholtz P."/>
            <person name="Woyke T."/>
            <person name="Wu D."/>
            <person name="Spring S."/>
            <person name="Merkhoffer B."/>
            <person name="Schneider S."/>
            <person name="Klenk H.-P."/>
            <person name="Eisen J.A."/>
        </authorList>
    </citation>
    <scope>NUCLEOTIDE SEQUENCE [LARGE SCALE GENOMIC DNA]</scope>
    <source>
        <strain evidence="6">ATCC 700085 / DSM 6578 / Z-1203</strain>
    </source>
</reference>
<evidence type="ECO:0000256" key="3">
    <source>
        <dbReference type="ARBA" id="ARBA00023125"/>
    </source>
</evidence>
<dbReference type="STRING" id="869211.Spith_1214"/>
<dbReference type="SUPFAM" id="SSF116734">
    <property type="entry name" value="DNA methylase specificity domain"/>
    <property type="match status" value="2"/>
</dbReference>
<dbReference type="PANTHER" id="PTHR30408:SF12">
    <property type="entry name" value="TYPE I RESTRICTION ENZYME MJAVIII SPECIFICITY SUBUNIT"/>
    <property type="match status" value="1"/>
</dbReference>
<dbReference type="GO" id="GO:0003677">
    <property type="term" value="F:DNA binding"/>
    <property type="evidence" value="ECO:0007669"/>
    <property type="project" value="UniProtKB-KW"/>
</dbReference>
<keyword evidence="3" id="KW-0238">DNA-binding</keyword>
<name>G0GES6_WINT7</name>
<accession>G0GES6</accession>
<keyword evidence="6" id="KW-1185">Reference proteome</keyword>
<dbReference type="InterPro" id="IPR052021">
    <property type="entry name" value="Type-I_RS_S_subunit"/>
</dbReference>